<dbReference type="EMBL" id="CP012673">
    <property type="protein sequence ID" value="AUX45602.1"/>
    <property type="molecule type" value="Genomic_DNA"/>
</dbReference>
<reference evidence="1 2" key="1">
    <citation type="submission" date="2015-09" db="EMBL/GenBank/DDBJ databases">
        <title>Sorangium comparison.</title>
        <authorList>
            <person name="Zaburannyi N."/>
            <person name="Bunk B."/>
            <person name="Overmann J."/>
            <person name="Mueller R."/>
        </authorList>
    </citation>
    <scope>NUCLEOTIDE SEQUENCE [LARGE SCALE GENOMIC DNA]</scope>
    <source>
        <strain evidence="1 2">So ce26</strain>
    </source>
</reference>
<name>A0A2L0F1Z4_SORCE</name>
<accession>A0A2L0F1Z4</accession>
<evidence type="ECO:0000313" key="2">
    <source>
        <dbReference type="Proteomes" id="UP000238348"/>
    </source>
</evidence>
<sequence length="59" mass="6656">MGKIDPLYAANLSEEITEEVGNLMDYNLPQGVFCIRFRSEVEAAFKFKYPFLGASVTHP</sequence>
<dbReference type="RefSeq" id="WP_199789403.1">
    <property type="nucleotide sequence ID" value="NZ_CP012673.1"/>
</dbReference>
<protein>
    <submittedName>
        <fullName evidence="1">Uncharacterized protein</fullName>
    </submittedName>
</protein>
<organism evidence="1 2">
    <name type="scientific">Sorangium cellulosum</name>
    <name type="common">Polyangium cellulosum</name>
    <dbReference type="NCBI Taxonomy" id="56"/>
    <lineage>
        <taxon>Bacteria</taxon>
        <taxon>Pseudomonadati</taxon>
        <taxon>Myxococcota</taxon>
        <taxon>Polyangia</taxon>
        <taxon>Polyangiales</taxon>
        <taxon>Polyangiaceae</taxon>
        <taxon>Sorangium</taxon>
    </lineage>
</organism>
<dbReference type="Proteomes" id="UP000238348">
    <property type="component" value="Chromosome"/>
</dbReference>
<dbReference type="AlphaFoldDB" id="A0A2L0F1Z4"/>
<gene>
    <name evidence="1" type="ORF">SOCE26_070970</name>
</gene>
<evidence type="ECO:0000313" key="1">
    <source>
        <dbReference type="EMBL" id="AUX45602.1"/>
    </source>
</evidence>
<proteinExistence type="predicted"/>